<proteinExistence type="predicted"/>
<evidence type="ECO:0000313" key="1">
    <source>
        <dbReference type="EMBL" id="WBP83799.1"/>
    </source>
</evidence>
<evidence type="ECO:0000313" key="2">
    <source>
        <dbReference type="Proteomes" id="UP001213039"/>
    </source>
</evidence>
<reference evidence="1" key="1">
    <citation type="submission" date="2022-12" db="EMBL/GenBank/DDBJ databases">
        <authorList>
            <consortium name="Asia Pacific Centre for Animal Health"/>
            <person name="Klose S.M."/>
            <person name="Legione A.R."/>
            <person name="Monotti I."/>
            <person name="Bushell R."/>
            <person name="Marenda M.S."/>
            <person name="Sugiyama T."/>
            <person name="Browning G.F."/>
            <person name="Vaz P.K."/>
        </authorList>
    </citation>
    <scope>NUCLEOTIDE SEQUENCE</scope>
    <source>
        <strain evidence="1">Felid995</strain>
    </source>
</reference>
<protein>
    <submittedName>
        <fullName evidence="1">Uncharacterized protein</fullName>
    </submittedName>
</protein>
<name>A0ACD4PGM9_9BACT</name>
<organism evidence="1 2">
    <name type="scientific">Mycoplasmopsis edwardii</name>
    <dbReference type="NCBI Taxonomy" id="53558"/>
    <lineage>
        <taxon>Bacteria</taxon>
        <taxon>Bacillati</taxon>
        <taxon>Mycoplasmatota</taxon>
        <taxon>Mycoplasmoidales</taxon>
        <taxon>Metamycoplasmataceae</taxon>
        <taxon>Mycoplasmopsis</taxon>
    </lineage>
</organism>
<dbReference type="Proteomes" id="UP001213039">
    <property type="component" value="Chromosome"/>
</dbReference>
<accession>A0ACD4PGM9</accession>
<gene>
    <name evidence="1" type="ORF">Me_995_000419</name>
</gene>
<dbReference type="EMBL" id="CP114370">
    <property type="protein sequence ID" value="WBP83799.1"/>
    <property type="molecule type" value="Genomic_DNA"/>
</dbReference>
<keyword evidence="2" id="KW-1185">Reference proteome</keyword>
<sequence>MSNKVKITWNEDGLETYSNKNQELIEQIKSLNFKGSENLHFDDIAINYSINGISEIVKFCNKIYKNGVEHLIVWASHKTKQSIQACLNFLFGQYDPNAENKIKIYFISGLDELRVTKKKLNKYFQEDVDNKIAIAFLDGFIEASPEKIKQIINITLSKFNEKTSRFLIKKLIYFIGKNEWLKYLENHEIPNENIFLISSDIHDKYAFFSEISLVILATQGVNIQKLVEGYKNSVQNIFNYDLYFNSALKLAWYLSQNDVNIRKVERHKLSHINLFISYDTFLNNSAGLMSYLLNFSTLQKNAFCDFAAFPEDITKVGQAVLSDSISKLIIYLNFQQKEYDFQPTSLISDEDMLSKYEHASLQQINKNSLNAFNDYLLSFNDYVDVLKIDFDRNSEEVFGEFMSILYWSKIFYCIINDLNPFKT</sequence>